<protein>
    <recommendedName>
        <fullName evidence="7">Lipid droplet-associated hydrolase</fullName>
    </recommendedName>
</protein>
<accession>A0A177WL30</accession>
<sequence length="344" mass="38795">MNEQQQPLIKSKLLLNAFNSTNSFHHHTHRDISNHMCSHSEGSLGIEIWNVGGHLTEVLYMRASKHTSSIKHVAILYPGNPGIIQYYQQYAEALYRHFDGELEIVGCSYLGHASYIANNDNKIYSLDDQITHKVLFFDVVKAQYPASTNFILIGHSLGTYMSLKVLSFRQDCSIVKIVALFPTLHSMSASPNGRKASVYTFPPIRYVTRQVISCIVSILPRNLLFLLVSALTGIHGPVLYITTNMLTSSTNTANVLYLGACEMHQIRDLNDLDVISTHADKFIMYYGVDDGWSPVEHYQDMSRKVPAAKVMLCEKSVPHSFVVEHSGLMAKLSFEWLRDLVLQQ</sequence>
<evidence type="ECO:0000256" key="1">
    <source>
        <dbReference type="ARBA" id="ARBA00004502"/>
    </source>
</evidence>
<evidence type="ECO:0000313" key="6">
    <source>
        <dbReference type="Proteomes" id="UP000077115"/>
    </source>
</evidence>
<dbReference type="Pfam" id="PF10230">
    <property type="entry name" value="LIDHydrolase"/>
    <property type="match status" value="1"/>
</dbReference>
<evidence type="ECO:0000256" key="3">
    <source>
        <dbReference type="ARBA" id="ARBA00022677"/>
    </source>
</evidence>
<dbReference type="InterPro" id="IPR029058">
    <property type="entry name" value="AB_hydrolase_fold"/>
</dbReference>
<comment type="similarity">
    <text evidence="2">Belongs to the AB hydrolase superfamily. LDAH family.</text>
</comment>
<dbReference type="PANTHER" id="PTHR13390">
    <property type="entry name" value="LIPASE"/>
    <property type="match status" value="1"/>
</dbReference>
<name>A0A177WL30_BATDL</name>
<dbReference type="Proteomes" id="UP000077115">
    <property type="component" value="Unassembled WGS sequence"/>
</dbReference>
<dbReference type="SUPFAM" id="SSF53474">
    <property type="entry name" value="alpha/beta-Hydrolases"/>
    <property type="match status" value="1"/>
</dbReference>
<dbReference type="Gene3D" id="3.40.50.1820">
    <property type="entry name" value="alpha/beta hydrolase"/>
    <property type="match status" value="1"/>
</dbReference>
<evidence type="ECO:0000313" key="5">
    <source>
        <dbReference type="EMBL" id="OAJ40798.1"/>
    </source>
</evidence>
<organism evidence="5 6">
    <name type="scientific">Batrachochytrium dendrobatidis (strain JEL423)</name>
    <dbReference type="NCBI Taxonomy" id="403673"/>
    <lineage>
        <taxon>Eukaryota</taxon>
        <taxon>Fungi</taxon>
        <taxon>Fungi incertae sedis</taxon>
        <taxon>Chytridiomycota</taxon>
        <taxon>Chytridiomycota incertae sedis</taxon>
        <taxon>Chytridiomycetes</taxon>
        <taxon>Rhizophydiales</taxon>
        <taxon>Rhizophydiales incertae sedis</taxon>
        <taxon>Batrachochytrium</taxon>
    </lineage>
</organism>
<dbReference type="EMBL" id="DS022305">
    <property type="protein sequence ID" value="OAJ40798.1"/>
    <property type="molecule type" value="Genomic_DNA"/>
</dbReference>
<evidence type="ECO:0000256" key="4">
    <source>
        <dbReference type="ARBA" id="ARBA00022801"/>
    </source>
</evidence>
<dbReference type="GO" id="GO:0019915">
    <property type="term" value="P:lipid storage"/>
    <property type="evidence" value="ECO:0007669"/>
    <property type="project" value="InterPro"/>
</dbReference>
<gene>
    <name evidence="5" type="ORF">BDEG_24499</name>
</gene>
<dbReference type="GO" id="GO:0005811">
    <property type="term" value="C:lipid droplet"/>
    <property type="evidence" value="ECO:0007669"/>
    <property type="project" value="UniProtKB-SubCell"/>
</dbReference>
<dbReference type="GO" id="GO:0016298">
    <property type="term" value="F:lipase activity"/>
    <property type="evidence" value="ECO:0007669"/>
    <property type="project" value="InterPro"/>
</dbReference>
<keyword evidence="4" id="KW-0378">Hydrolase</keyword>
<reference evidence="5 6" key="2">
    <citation type="submission" date="2016-05" db="EMBL/GenBank/DDBJ databases">
        <title>Lineage-specific infection strategies underlie the spectrum of fungal disease in amphibians.</title>
        <authorList>
            <person name="Cuomo C.A."/>
            <person name="Farrer R.A."/>
            <person name="James T."/>
            <person name="Longcore J."/>
            <person name="Birren B."/>
        </authorList>
    </citation>
    <scope>NUCLEOTIDE SEQUENCE [LARGE SCALE GENOMIC DNA]</scope>
    <source>
        <strain evidence="5 6">JEL423</strain>
    </source>
</reference>
<reference evidence="5 6" key="1">
    <citation type="submission" date="2006-10" db="EMBL/GenBank/DDBJ databases">
        <title>The Genome Sequence of Batrachochytrium dendrobatidis JEL423.</title>
        <authorList>
            <consortium name="The Broad Institute Genome Sequencing Platform"/>
            <person name="Birren B."/>
            <person name="Lander E."/>
            <person name="Galagan J."/>
            <person name="Cuomo C."/>
            <person name="Devon K."/>
            <person name="Jaffe D."/>
            <person name="Butler J."/>
            <person name="Alvarez P."/>
            <person name="Gnerre S."/>
            <person name="Grabherr M."/>
            <person name="Kleber M."/>
            <person name="Mauceli E."/>
            <person name="Brockman W."/>
            <person name="Young S."/>
            <person name="LaButti K."/>
            <person name="Sykes S."/>
            <person name="DeCaprio D."/>
            <person name="Crawford M."/>
            <person name="Koehrsen M."/>
            <person name="Engels R."/>
            <person name="Montgomery P."/>
            <person name="Pearson M."/>
            <person name="Howarth C."/>
            <person name="Larson L."/>
            <person name="White J."/>
            <person name="O'Leary S."/>
            <person name="Kodira C."/>
            <person name="Zeng Q."/>
            <person name="Yandava C."/>
            <person name="Alvarado L."/>
            <person name="Longcore J."/>
            <person name="James T."/>
        </authorList>
    </citation>
    <scope>NUCLEOTIDE SEQUENCE [LARGE SCALE GENOMIC DNA]</scope>
    <source>
        <strain evidence="5 6">JEL423</strain>
    </source>
</reference>
<dbReference type="AlphaFoldDB" id="A0A177WL30"/>
<evidence type="ECO:0000256" key="2">
    <source>
        <dbReference type="ARBA" id="ARBA00008300"/>
    </source>
</evidence>
<keyword evidence="3" id="KW-0551">Lipid droplet</keyword>
<dbReference type="PANTHER" id="PTHR13390:SF0">
    <property type="entry name" value="LIPID DROPLET-ASSOCIATED HYDROLASE"/>
    <property type="match status" value="1"/>
</dbReference>
<comment type="subcellular location">
    <subcellularLocation>
        <location evidence="1">Lipid droplet</location>
    </subcellularLocation>
</comment>
<proteinExistence type="inferred from homology"/>
<dbReference type="VEuPathDB" id="FungiDB:BDEG_24499"/>
<dbReference type="eggNOG" id="KOG3975">
    <property type="taxonomic scope" value="Eukaryota"/>
</dbReference>
<evidence type="ECO:0008006" key="7">
    <source>
        <dbReference type="Google" id="ProtNLM"/>
    </source>
</evidence>
<dbReference type="OrthoDB" id="448051at2759"/>
<dbReference type="InterPro" id="IPR019363">
    <property type="entry name" value="LDAH"/>
</dbReference>